<dbReference type="RefSeq" id="WP_150089015.1">
    <property type="nucleotide sequence ID" value="NZ_VWSF01000010.1"/>
</dbReference>
<evidence type="ECO:0000256" key="3">
    <source>
        <dbReference type="ARBA" id="ARBA00023180"/>
    </source>
</evidence>
<organism evidence="5 6">
    <name type="scientific">Adhaeribacter rhizoryzae</name>
    <dbReference type="NCBI Taxonomy" id="2607907"/>
    <lineage>
        <taxon>Bacteria</taxon>
        <taxon>Pseudomonadati</taxon>
        <taxon>Bacteroidota</taxon>
        <taxon>Cytophagia</taxon>
        <taxon>Cytophagales</taxon>
        <taxon>Hymenobacteraceae</taxon>
        <taxon>Adhaeribacter</taxon>
    </lineage>
</organism>
<evidence type="ECO:0000256" key="2">
    <source>
        <dbReference type="ARBA" id="ARBA00022679"/>
    </source>
</evidence>
<gene>
    <name evidence="5" type="ORF">F0145_13850</name>
</gene>
<feature type="domain" description="Glycosyltransferase 61 catalytic" evidence="4">
    <location>
        <begin position="139"/>
        <end position="309"/>
    </location>
</feature>
<keyword evidence="6" id="KW-1185">Reference proteome</keyword>
<reference evidence="5 6" key="1">
    <citation type="submission" date="2019-09" db="EMBL/GenBank/DDBJ databases">
        <title>Genome sequence and assembly of Adhaeribacter sp.</title>
        <authorList>
            <person name="Chhetri G."/>
        </authorList>
    </citation>
    <scope>NUCLEOTIDE SEQUENCE [LARGE SCALE GENOMIC DNA]</scope>
    <source>
        <strain evidence="5 6">DK36</strain>
    </source>
</reference>
<protein>
    <submittedName>
        <fullName evidence="5">Glycosyltransferase family 61 protein</fullName>
    </submittedName>
</protein>
<dbReference type="Pfam" id="PF04577">
    <property type="entry name" value="Glyco_transf_61"/>
    <property type="match status" value="1"/>
</dbReference>
<evidence type="ECO:0000313" key="5">
    <source>
        <dbReference type="EMBL" id="KAA5544765.1"/>
    </source>
</evidence>
<name>A0A5M6DHM0_9BACT</name>
<accession>A0A5M6DHM0</accession>
<dbReference type="InterPro" id="IPR007657">
    <property type="entry name" value="Glycosyltransferase_61"/>
</dbReference>
<keyword evidence="3" id="KW-0325">Glycoprotein</keyword>
<dbReference type="Proteomes" id="UP000323426">
    <property type="component" value="Unassembled WGS sequence"/>
</dbReference>
<dbReference type="PANTHER" id="PTHR20961">
    <property type="entry name" value="GLYCOSYLTRANSFERASE"/>
    <property type="match status" value="1"/>
</dbReference>
<evidence type="ECO:0000259" key="4">
    <source>
        <dbReference type="Pfam" id="PF04577"/>
    </source>
</evidence>
<evidence type="ECO:0000313" key="6">
    <source>
        <dbReference type="Proteomes" id="UP000323426"/>
    </source>
</evidence>
<sequence length="375" mass="43010">MRLKIIYQKLSSWLNYYYSFTSVYQHPQKKVMQPGYWVEFSQPEKEFLNICAASFGYEVDYARGYRQKEIAVITLKDVIFLGNSGALIWQNKVIKESVFDQLRLTKSPAFRSPAYMLPQNKSGQFTSLMHLPWAETSNYHWFLDCLPRLYAILQNLKEPTTLIIPANMPAFQLETLNFLLLHNSLLSLQIISKNQKWQVPTFILPTFISNHYSGFLPPAISDFMRNGIWQGNGVKDEPVKGRIYISRAKASKRRLLQEEAVLEILKAHNFKIVYAEALTYAQQVQLFYNAEIIVGAHGAGLTNILFSKQAQLIELHPANQVRSHYFMVCKALGFNYHYLLGSNSNASQDFSINPAALKILLQTLLENTKPGLPEV</sequence>
<dbReference type="EMBL" id="VWSF01000010">
    <property type="protein sequence ID" value="KAA5544765.1"/>
    <property type="molecule type" value="Genomic_DNA"/>
</dbReference>
<dbReference type="AlphaFoldDB" id="A0A5M6DHM0"/>
<evidence type="ECO:0000256" key="1">
    <source>
        <dbReference type="ARBA" id="ARBA00022676"/>
    </source>
</evidence>
<proteinExistence type="predicted"/>
<dbReference type="GO" id="GO:0016757">
    <property type="term" value="F:glycosyltransferase activity"/>
    <property type="evidence" value="ECO:0007669"/>
    <property type="project" value="UniProtKB-KW"/>
</dbReference>
<keyword evidence="2 5" id="KW-0808">Transferase</keyword>
<comment type="caution">
    <text evidence="5">The sequence shown here is derived from an EMBL/GenBank/DDBJ whole genome shotgun (WGS) entry which is preliminary data.</text>
</comment>
<keyword evidence="1" id="KW-0328">Glycosyltransferase</keyword>
<dbReference type="InterPro" id="IPR049625">
    <property type="entry name" value="Glyco_transf_61_cat"/>
</dbReference>